<evidence type="ECO:0000256" key="6">
    <source>
        <dbReference type="ARBA" id="ARBA00022723"/>
    </source>
</evidence>
<dbReference type="CDD" id="cd11061">
    <property type="entry name" value="CYP67-like"/>
    <property type="match status" value="1"/>
</dbReference>
<evidence type="ECO:0000256" key="1">
    <source>
        <dbReference type="ARBA" id="ARBA00001971"/>
    </source>
</evidence>
<proteinExistence type="inferred from homology"/>
<feature type="region of interest" description="Disordered" evidence="13">
    <location>
        <begin position="1"/>
        <end position="20"/>
    </location>
</feature>
<comment type="cofactor">
    <cofactor evidence="1 12">
        <name>heme</name>
        <dbReference type="ChEBI" id="CHEBI:30413"/>
    </cofactor>
</comment>
<dbReference type="Proteomes" id="UP000094526">
    <property type="component" value="Unassembled WGS sequence"/>
</dbReference>
<dbReference type="GO" id="GO:0020037">
    <property type="term" value="F:heme binding"/>
    <property type="evidence" value="ECO:0007669"/>
    <property type="project" value="InterPro"/>
</dbReference>
<dbReference type="GO" id="GO:1902181">
    <property type="term" value="P:verruculogen biosynthetic process"/>
    <property type="evidence" value="ECO:0007669"/>
    <property type="project" value="UniProtKB-ARBA"/>
</dbReference>
<accession>A0A1C1CGZ3</accession>
<evidence type="ECO:0000256" key="5">
    <source>
        <dbReference type="ARBA" id="ARBA00022692"/>
    </source>
</evidence>
<keyword evidence="8" id="KW-0560">Oxidoreductase</keyword>
<sequence>MGLRPPGNLSRPGNVGSGSSGSSLLCLDVPSYFIAMSSTYLALIVVTAGVASHLLYFKRGEHWLYPTRYIQAFLLGCALITIAQTHYYNSPLKNAISFTAQHASLYLAGLYSSLIIYRLFFNPLNKIPGPYWARLSRFYLSFQIGGAKNLNHYLLAQHQKYGRFVRLDPYGISVTHPDGVEVTLGPKTKCTKSEWYDADLPRTSLHTTRNRAVHDRRRRIWSPAFSDKALRGYENRVQRYNDLLIRKVEESHGQPMDMSKWFNLYSFDVMGDLAFGASYGCLESGEMHWAIKLLNDGMDMLGVQLPNWLFRLLIAIPGAAADHFRFLNYCSEQLENRMKMQGKLADPDITHTLIEHFNASDPESQKAQLPMLHGDSRLIIVAGSDTTAATLVHLFYHIATQEGLLDRLRKELDSLVKPGEKIEHVKIQEAPILNGSINETLRLNPPVPSGVFRETPDEGVDIGGVHIPGRTVVQMPMYAMARDPELYPDPLAFIPERHGSRSAELMPYKNKEVFHPFSTGPMSCIGKNLAYMEIRLLTTNIIRDFNVRLAEGETGEKLLNGTKDHFTLGLGPLQLCFEPRKA</sequence>
<dbReference type="OrthoDB" id="6692864at2759"/>
<evidence type="ECO:0000313" key="16">
    <source>
        <dbReference type="Proteomes" id="UP000094526"/>
    </source>
</evidence>
<gene>
    <name evidence="15" type="ORF">CLCR_03335</name>
</gene>
<keyword evidence="16" id="KW-1185">Reference proteome</keyword>
<dbReference type="VEuPathDB" id="FungiDB:CLCR_03335"/>
<keyword evidence="4 12" id="KW-0349">Heme</keyword>
<feature type="transmembrane region" description="Helical" evidence="14">
    <location>
        <begin position="69"/>
        <end position="88"/>
    </location>
</feature>
<evidence type="ECO:0000256" key="3">
    <source>
        <dbReference type="ARBA" id="ARBA00010617"/>
    </source>
</evidence>
<dbReference type="VEuPathDB" id="FungiDB:G647_04576"/>
<dbReference type="GO" id="GO:0016705">
    <property type="term" value="F:oxidoreductase activity, acting on paired donors, with incorporation or reduction of molecular oxygen"/>
    <property type="evidence" value="ECO:0007669"/>
    <property type="project" value="InterPro"/>
</dbReference>
<dbReference type="SUPFAM" id="SSF48264">
    <property type="entry name" value="Cytochrome P450"/>
    <property type="match status" value="1"/>
</dbReference>
<evidence type="ECO:0000256" key="2">
    <source>
        <dbReference type="ARBA" id="ARBA00004370"/>
    </source>
</evidence>
<dbReference type="GO" id="GO:0016020">
    <property type="term" value="C:membrane"/>
    <property type="evidence" value="ECO:0007669"/>
    <property type="project" value="UniProtKB-SubCell"/>
</dbReference>
<dbReference type="InterPro" id="IPR001128">
    <property type="entry name" value="Cyt_P450"/>
</dbReference>
<evidence type="ECO:0000256" key="7">
    <source>
        <dbReference type="ARBA" id="ARBA00022989"/>
    </source>
</evidence>
<dbReference type="InterPro" id="IPR050121">
    <property type="entry name" value="Cytochrome_P450_monoxygenase"/>
</dbReference>
<evidence type="ECO:0000256" key="9">
    <source>
        <dbReference type="ARBA" id="ARBA00023004"/>
    </source>
</evidence>
<dbReference type="Pfam" id="PF00067">
    <property type="entry name" value="p450"/>
    <property type="match status" value="1"/>
</dbReference>
<evidence type="ECO:0000256" key="12">
    <source>
        <dbReference type="PIRSR" id="PIRSR602403-1"/>
    </source>
</evidence>
<evidence type="ECO:0000256" key="8">
    <source>
        <dbReference type="ARBA" id="ARBA00023002"/>
    </source>
</evidence>
<comment type="subcellular location">
    <subcellularLocation>
        <location evidence="2">Membrane</location>
    </subcellularLocation>
</comment>
<evidence type="ECO:0000256" key="11">
    <source>
        <dbReference type="ARBA" id="ARBA00023136"/>
    </source>
</evidence>
<evidence type="ECO:0000256" key="13">
    <source>
        <dbReference type="SAM" id="MobiDB-lite"/>
    </source>
</evidence>
<keyword evidence="7 14" id="KW-1133">Transmembrane helix</keyword>
<dbReference type="InterPro" id="IPR036396">
    <property type="entry name" value="Cyt_P450_sf"/>
</dbReference>
<comment type="caution">
    <text evidence="15">The sequence shown here is derived from an EMBL/GenBank/DDBJ whole genome shotgun (WGS) entry which is preliminary data.</text>
</comment>
<dbReference type="PRINTS" id="PR00465">
    <property type="entry name" value="EP450IV"/>
</dbReference>
<evidence type="ECO:0000256" key="14">
    <source>
        <dbReference type="SAM" id="Phobius"/>
    </source>
</evidence>
<evidence type="ECO:0000313" key="15">
    <source>
        <dbReference type="EMBL" id="OCT47768.1"/>
    </source>
</evidence>
<feature type="binding site" description="axial binding residue" evidence="12">
    <location>
        <position position="524"/>
    </location>
    <ligand>
        <name>heme</name>
        <dbReference type="ChEBI" id="CHEBI:30413"/>
    </ligand>
    <ligandPart>
        <name>Fe</name>
        <dbReference type="ChEBI" id="CHEBI:18248"/>
    </ligandPart>
</feature>
<keyword evidence="5 14" id="KW-0812">Transmembrane</keyword>
<dbReference type="GO" id="GO:0005506">
    <property type="term" value="F:iron ion binding"/>
    <property type="evidence" value="ECO:0007669"/>
    <property type="project" value="InterPro"/>
</dbReference>
<evidence type="ECO:0000256" key="4">
    <source>
        <dbReference type="ARBA" id="ARBA00022617"/>
    </source>
</evidence>
<organism evidence="15 16">
    <name type="scientific">Cladophialophora carrionii</name>
    <dbReference type="NCBI Taxonomy" id="86049"/>
    <lineage>
        <taxon>Eukaryota</taxon>
        <taxon>Fungi</taxon>
        <taxon>Dikarya</taxon>
        <taxon>Ascomycota</taxon>
        <taxon>Pezizomycotina</taxon>
        <taxon>Eurotiomycetes</taxon>
        <taxon>Chaetothyriomycetidae</taxon>
        <taxon>Chaetothyriales</taxon>
        <taxon>Herpotrichiellaceae</taxon>
        <taxon>Cladophialophora</taxon>
    </lineage>
</organism>
<comment type="similarity">
    <text evidence="3">Belongs to the cytochrome P450 family.</text>
</comment>
<dbReference type="EMBL" id="LGRB01000013">
    <property type="protein sequence ID" value="OCT47768.1"/>
    <property type="molecule type" value="Genomic_DNA"/>
</dbReference>
<protein>
    <submittedName>
        <fullName evidence="15">Tryprostatin B 6-hydroxylase</fullName>
    </submittedName>
</protein>
<keyword evidence="6 12" id="KW-0479">Metal-binding</keyword>
<dbReference type="InterPro" id="IPR002403">
    <property type="entry name" value="Cyt_P450_E_grp-IV"/>
</dbReference>
<dbReference type="FunFam" id="1.10.630.10:FF:000063">
    <property type="entry name" value="Cytochrome P450 monooxygenase"/>
    <property type="match status" value="1"/>
</dbReference>
<dbReference type="Gene3D" id="1.10.630.10">
    <property type="entry name" value="Cytochrome P450"/>
    <property type="match status" value="1"/>
</dbReference>
<evidence type="ECO:0000256" key="10">
    <source>
        <dbReference type="ARBA" id="ARBA00023033"/>
    </source>
</evidence>
<dbReference type="GO" id="GO:0004497">
    <property type="term" value="F:monooxygenase activity"/>
    <property type="evidence" value="ECO:0007669"/>
    <property type="project" value="UniProtKB-KW"/>
</dbReference>
<keyword evidence="11 14" id="KW-0472">Membrane</keyword>
<keyword evidence="10" id="KW-0503">Monooxygenase</keyword>
<name>A0A1C1CGZ3_9EURO</name>
<dbReference type="eggNOG" id="KOG0158">
    <property type="taxonomic scope" value="Eukaryota"/>
</dbReference>
<dbReference type="PRINTS" id="PR00385">
    <property type="entry name" value="P450"/>
</dbReference>
<keyword evidence="9 12" id="KW-0408">Iron</keyword>
<dbReference type="PANTHER" id="PTHR24305">
    <property type="entry name" value="CYTOCHROME P450"/>
    <property type="match status" value="1"/>
</dbReference>
<dbReference type="STRING" id="86049.A0A1C1CGZ3"/>
<dbReference type="PANTHER" id="PTHR24305:SF112">
    <property type="entry name" value="L-ORNITHINE-N5-MONOOXYGENASE (EUROFUNG)"/>
    <property type="match status" value="1"/>
</dbReference>
<dbReference type="AlphaFoldDB" id="A0A1C1CGZ3"/>
<feature type="transmembrane region" description="Helical" evidence="14">
    <location>
        <begin position="32"/>
        <end position="57"/>
    </location>
</feature>
<reference evidence="16" key="1">
    <citation type="submission" date="2015-07" db="EMBL/GenBank/DDBJ databases">
        <authorList>
            <person name="Teixeira M.M."/>
            <person name="Souza R.C."/>
            <person name="Almeida L.G."/>
            <person name="Vicente V.A."/>
            <person name="de Hoog S."/>
            <person name="Bocca A.L."/>
            <person name="de Almeida S.R."/>
            <person name="Vasconcelos A.T."/>
            <person name="Felipe M.S."/>
        </authorList>
    </citation>
    <scope>NUCLEOTIDE SEQUENCE [LARGE SCALE GENOMIC DNA]</scope>
    <source>
        <strain evidence="16">KSF</strain>
    </source>
</reference>